<keyword evidence="5" id="KW-0342">GTP-binding</keyword>
<evidence type="ECO:0000256" key="5">
    <source>
        <dbReference type="ARBA" id="ARBA00023134"/>
    </source>
</evidence>
<organism evidence="11">
    <name type="scientific">Menopon gallinae</name>
    <name type="common">poultry shaft louse</name>
    <dbReference type="NCBI Taxonomy" id="328185"/>
    <lineage>
        <taxon>Eukaryota</taxon>
        <taxon>Metazoa</taxon>
        <taxon>Ecdysozoa</taxon>
        <taxon>Arthropoda</taxon>
        <taxon>Hexapoda</taxon>
        <taxon>Insecta</taxon>
        <taxon>Pterygota</taxon>
        <taxon>Neoptera</taxon>
        <taxon>Paraneoptera</taxon>
        <taxon>Psocodea</taxon>
        <taxon>Troctomorpha</taxon>
        <taxon>Phthiraptera</taxon>
        <taxon>Amblycera</taxon>
        <taxon>Menoponidae</taxon>
        <taxon>Menopon</taxon>
    </lineage>
</organism>
<evidence type="ECO:0008006" key="12">
    <source>
        <dbReference type="Google" id="ProtNLM"/>
    </source>
</evidence>
<dbReference type="GO" id="GO:0003924">
    <property type="term" value="F:GTPase activity"/>
    <property type="evidence" value="ECO:0007669"/>
    <property type="project" value="InterPro"/>
</dbReference>
<keyword evidence="4" id="KW-0547">Nucleotide-binding</keyword>
<evidence type="ECO:0000256" key="6">
    <source>
        <dbReference type="ARBA" id="ARBA00023136"/>
    </source>
</evidence>
<comment type="subcellular location">
    <subcellularLocation>
        <location evidence="1">Cell membrane</location>
        <topology evidence="1">Lipid-anchor</topology>
    </subcellularLocation>
</comment>
<evidence type="ECO:0000256" key="9">
    <source>
        <dbReference type="ARBA" id="ARBA00038061"/>
    </source>
</evidence>
<feature type="region of interest" description="Disordered" evidence="10">
    <location>
        <begin position="224"/>
        <end position="251"/>
    </location>
</feature>
<evidence type="ECO:0000256" key="7">
    <source>
        <dbReference type="ARBA" id="ARBA00023288"/>
    </source>
</evidence>
<gene>
    <name evidence="11" type="ORF">PYX00_008348</name>
</gene>
<evidence type="ECO:0000256" key="4">
    <source>
        <dbReference type="ARBA" id="ARBA00022741"/>
    </source>
</evidence>
<dbReference type="Gene3D" id="3.40.50.300">
    <property type="entry name" value="P-loop containing nucleotide triphosphate hydrolases"/>
    <property type="match status" value="1"/>
</dbReference>
<dbReference type="PROSITE" id="PS51419">
    <property type="entry name" value="RAB"/>
    <property type="match status" value="1"/>
</dbReference>
<dbReference type="SMART" id="SM00173">
    <property type="entry name" value="RAS"/>
    <property type="match status" value="1"/>
</dbReference>
<dbReference type="InterPro" id="IPR005225">
    <property type="entry name" value="Small_GTP-bd"/>
</dbReference>
<dbReference type="InterPro" id="IPR027417">
    <property type="entry name" value="P-loop_NTPase"/>
</dbReference>
<evidence type="ECO:0000256" key="2">
    <source>
        <dbReference type="ARBA" id="ARBA00022475"/>
    </source>
</evidence>
<dbReference type="GO" id="GO:0005886">
    <property type="term" value="C:plasma membrane"/>
    <property type="evidence" value="ECO:0007669"/>
    <property type="project" value="UniProtKB-SubCell"/>
</dbReference>
<dbReference type="EMBL" id="JARGDH010000004">
    <property type="protein sequence ID" value="KAL0271161.1"/>
    <property type="molecule type" value="Genomic_DNA"/>
</dbReference>
<feature type="compositionally biased region" description="Polar residues" evidence="10">
    <location>
        <begin position="232"/>
        <end position="251"/>
    </location>
</feature>
<dbReference type="GO" id="GO:0031681">
    <property type="term" value="F:G-protein beta-subunit binding"/>
    <property type="evidence" value="ECO:0007669"/>
    <property type="project" value="TreeGrafter"/>
</dbReference>
<comment type="caution">
    <text evidence="11">The sequence shown here is derived from an EMBL/GenBank/DDBJ whole genome shotgun (WGS) entry which is preliminary data.</text>
</comment>
<keyword evidence="6" id="KW-0472">Membrane</keyword>
<evidence type="ECO:0000256" key="8">
    <source>
        <dbReference type="ARBA" id="ARBA00023289"/>
    </source>
</evidence>
<dbReference type="FunFam" id="3.40.50.300:FF:000475">
    <property type="entry name" value="GTP-binding protein Rhes"/>
    <property type="match status" value="1"/>
</dbReference>
<dbReference type="SMART" id="SM00175">
    <property type="entry name" value="RAB"/>
    <property type="match status" value="1"/>
</dbReference>
<name>A0AAW2HNE1_9NEOP</name>
<evidence type="ECO:0000256" key="10">
    <source>
        <dbReference type="SAM" id="MobiDB-lite"/>
    </source>
</evidence>
<reference evidence="11" key="1">
    <citation type="journal article" date="2024" name="Gigascience">
        <title>Chromosome-level genome of the poultry shaft louse Menopon gallinae provides insight into the host-switching and adaptive evolution of parasitic lice.</title>
        <authorList>
            <person name="Xu Y."/>
            <person name="Ma L."/>
            <person name="Liu S."/>
            <person name="Liang Y."/>
            <person name="Liu Q."/>
            <person name="He Z."/>
            <person name="Tian L."/>
            <person name="Duan Y."/>
            <person name="Cai W."/>
            <person name="Li H."/>
            <person name="Song F."/>
        </authorList>
    </citation>
    <scope>NUCLEOTIDE SEQUENCE</scope>
    <source>
        <strain evidence="11">Cailab_2023a</strain>
    </source>
</reference>
<dbReference type="NCBIfam" id="TIGR00231">
    <property type="entry name" value="small_GTP"/>
    <property type="match status" value="1"/>
</dbReference>
<proteinExistence type="inferred from homology"/>
<protein>
    <recommendedName>
        <fullName evidence="12">GTP-binding protein Rhes</fullName>
    </recommendedName>
</protein>
<dbReference type="PANTHER" id="PTHR46149:SF3">
    <property type="entry name" value="MIP08469P"/>
    <property type="match status" value="1"/>
</dbReference>
<dbReference type="SUPFAM" id="SSF52540">
    <property type="entry name" value="P-loop containing nucleoside triphosphate hydrolases"/>
    <property type="match status" value="1"/>
</dbReference>
<evidence type="ECO:0000256" key="3">
    <source>
        <dbReference type="ARBA" id="ARBA00022481"/>
    </source>
</evidence>
<keyword evidence="2" id="KW-1003">Cell membrane</keyword>
<dbReference type="InterPro" id="IPR001806">
    <property type="entry name" value="Small_GTPase"/>
</dbReference>
<dbReference type="SMART" id="SM00174">
    <property type="entry name" value="RHO"/>
    <property type="match status" value="1"/>
</dbReference>
<keyword evidence="3" id="KW-0488">Methylation</keyword>
<dbReference type="PANTHER" id="PTHR46149">
    <property type="entry name" value="MIP08469P"/>
    <property type="match status" value="1"/>
</dbReference>
<sequence>MLLSCIFFRFLNNKFEESYTPTIEDFHRKLYRIRGEVHQLDILDTSGNHPFPAMRKLSFLTGDLFLLVFSMDSRESFEEVVRLREQILETKLSAKIPMVIVGNKCDKDMRTVSLDEVKTFVSLQDESCAFIETSAKRNLRIDDLFHELFLVSGLPLEMAPNHHKRINPQFGSPCTLPPSVPSPKSKKCTISIKRRLSDACGVVAPNVRRPSIRTDLMIMRTKTAHGLGGSSGTSKNSRESIQNPQTRCVIQ</sequence>
<dbReference type="AlphaFoldDB" id="A0AAW2HNE1"/>
<evidence type="ECO:0000256" key="1">
    <source>
        <dbReference type="ARBA" id="ARBA00004193"/>
    </source>
</evidence>
<accession>A0AAW2HNE1</accession>
<keyword evidence="8" id="KW-0636">Prenylation</keyword>
<dbReference type="PROSITE" id="PS51421">
    <property type="entry name" value="RAS"/>
    <property type="match status" value="1"/>
</dbReference>
<dbReference type="Pfam" id="PF00071">
    <property type="entry name" value="Ras"/>
    <property type="match status" value="1"/>
</dbReference>
<evidence type="ECO:0000313" key="11">
    <source>
        <dbReference type="EMBL" id="KAL0271161.1"/>
    </source>
</evidence>
<keyword evidence="7" id="KW-0449">Lipoprotein</keyword>
<dbReference type="InterPro" id="IPR052236">
    <property type="entry name" value="Small_GTPase_RasD"/>
</dbReference>
<comment type="similarity">
    <text evidence="9">Belongs to the small GTPase superfamily. RasD family.</text>
</comment>
<dbReference type="GO" id="GO:0007165">
    <property type="term" value="P:signal transduction"/>
    <property type="evidence" value="ECO:0007669"/>
    <property type="project" value="TreeGrafter"/>
</dbReference>
<dbReference type="GO" id="GO:0005525">
    <property type="term" value="F:GTP binding"/>
    <property type="evidence" value="ECO:0007669"/>
    <property type="project" value="UniProtKB-KW"/>
</dbReference>
<dbReference type="PRINTS" id="PR00449">
    <property type="entry name" value="RASTRNSFRMNG"/>
</dbReference>